<dbReference type="SMART" id="SM00530">
    <property type="entry name" value="HTH_XRE"/>
    <property type="match status" value="1"/>
</dbReference>
<protein>
    <submittedName>
        <fullName evidence="2">DNA-binding helix-turn-helix protein</fullName>
    </submittedName>
</protein>
<dbReference type="SUPFAM" id="SSF47413">
    <property type="entry name" value="lambda repressor-like DNA-binding domains"/>
    <property type="match status" value="1"/>
</dbReference>
<organism evidence="2 3">
    <name type="scientific">Peptoanaerobacter stomatis</name>
    <dbReference type="NCBI Taxonomy" id="796937"/>
    <lineage>
        <taxon>Bacteria</taxon>
        <taxon>Bacillati</taxon>
        <taxon>Bacillota</taxon>
        <taxon>Clostridia</taxon>
        <taxon>Peptostreptococcales</taxon>
        <taxon>Filifactoraceae</taxon>
        <taxon>Peptoanaerobacter</taxon>
    </lineage>
</organism>
<accession>J4W2D9</accession>
<dbReference type="RefSeq" id="WP_009531583.1">
    <property type="nucleotide sequence ID" value="NZ_ALNK01000036.1"/>
</dbReference>
<evidence type="ECO:0000313" key="3">
    <source>
        <dbReference type="Proteomes" id="UP000005244"/>
    </source>
</evidence>
<reference evidence="2 3" key="1">
    <citation type="submission" date="2012-07" db="EMBL/GenBank/DDBJ databases">
        <authorList>
            <person name="Durkin A.S."/>
            <person name="McCorrison J."/>
            <person name="Torralba M."/>
            <person name="Gillis M."/>
            <person name="Methe B."/>
            <person name="Sutton G."/>
            <person name="Nelson K.E."/>
        </authorList>
    </citation>
    <scope>NUCLEOTIDE SEQUENCE [LARGE SCALE GENOMIC DNA]</scope>
    <source>
        <strain evidence="2 3">OBRC8</strain>
    </source>
</reference>
<dbReference type="PROSITE" id="PS50943">
    <property type="entry name" value="HTH_CROC1"/>
    <property type="match status" value="1"/>
</dbReference>
<keyword evidence="2" id="KW-0238">DNA-binding</keyword>
<sequence length="167" mass="19745">MSFFDRLKLAIKEKNTTITDVEKNIGFGRGTIGKWKNSSPSYDNIIKVINYLQVDLYYLMQDELTFEKKENLYLNDEDKINYIKKSDVSYNSKNNYTISNSFNNIKSDEKMIIELLLNKFLENTKNNDLNNELSKKEKYILSIYNQLTSEDKIKIEGIIENKVYNYI</sequence>
<dbReference type="AlphaFoldDB" id="J4W2D9"/>
<dbReference type="InterPro" id="IPR001387">
    <property type="entry name" value="Cro/C1-type_HTH"/>
</dbReference>
<dbReference type="Pfam" id="PF01381">
    <property type="entry name" value="HTH_3"/>
    <property type="match status" value="1"/>
</dbReference>
<keyword evidence="3" id="KW-1185">Reference proteome</keyword>
<dbReference type="InterPro" id="IPR010982">
    <property type="entry name" value="Lambda_DNA-bd_dom_sf"/>
</dbReference>
<evidence type="ECO:0000313" key="2">
    <source>
        <dbReference type="EMBL" id="EJU20371.1"/>
    </source>
</evidence>
<dbReference type="EMBL" id="ALNK01000036">
    <property type="protein sequence ID" value="EJU20371.1"/>
    <property type="molecule type" value="Genomic_DNA"/>
</dbReference>
<gene>
    <name evidence="2" type="ORF">HMPREF1143_0092</name>
</gene>
<dbReference type="Proteomes" id="UP000005244">
    <property type="component" value="Unassembled WGS sequence"/>
</dbReference>
<feature type="domain" description="HTH cro/C1-type" evidence="1">
    <location>
        <begin position="7"/>
        <end position="59"/>
    </location>
</feature>
<dbReference type="GO" id="GO:0003677">
    <property type="term" value="F:DNA binding"/>
    <property type="evidence" value="ECO:0007669"/>
    <property type="project" value="UniProtKB-KW"/>
</dbReference>
<name>J4W2D9_9FIRM</name>
<evidence type="ECO:0000259" key="1">
    <source>
        <dbReference type="PROSITE" id="PS50943"/>
    </source>
</evidence>
<comment type="caution">
    <text evidence="2">The sequence shown here is derived from an EMBL/GenBank/DDBJ whole genome shotgun (WGS) entry which is preliminary data.</text>
</comment>
<proteinExistence type="predicted"/>
<dbReference type="Gene3D" id="1.10.260.40">
    <property type="entry name" value="lambda repressor-like DNA-binding domains"/>
    <property type="match status" value="1"/>
</dbReference>